<feature type="DNA-binding region" description="H-T-H motif" evidence="7">
    <location>
        <begin position="16"/>
        <end position="55"/>
    </location>
</feature>
<keyword evidence="6 7" id="KW-0804">Transcription</keyword>
<dbReference type="Gene3D" id="1.10.10.10">
    <property type="entry name" value="Winged helix-like DNA-binding domain superfamily/Winged helix DNA-binding domain"/>
    <property type="match status" value="1"/>
</dbReference>
<proteinExistence type="inferred from homology"/>
<dbReference type="PANTHER" id="PTHR35786">
    <property type="entry name" value="REDOX-SENSING TRANSCRIPTIONAL REPRESSOR REX"/>
    <property type="match status" value="1"/>
</dbReference>
<dbReference type="NCBIfam" id="NF003996">
    <property type="entry name" value="PRK05472.2-5"/>
    <property type="match status" value="1"/>
</dbReference>
<dbReference type="SUPFAM" id="SSF51735">
    <property type="entry name" value="NAD(P)-binding Rossmann-fold domains"/>
    <property type="match status" value="1"/>
</dbReference>
<dbReference type="Gene3D" id="3.40.50.720">
    <property type="entry name" value="NAD(P)-binding Rossmann-like Domain"/>
    <property type="match status" value="1"/>
</dbReference>
<reference evidence="9" key="2">
    <citation type="journal article" date="2021" name="PeerJ">
        <title>Extensive microbial diversity within the chicken gut microbiome revealed by metagenomics and culture.</title>
        <authorList>
            <person name="Gilroy R."/>
            <person name="Ravi A."/>
            <person name="Getino M."/>
            <person name="Pursley I."/>
            <person name="Horton D.L."/>
            <person name="Alikhan N.F."/>
            <person name="Baker D."/>
            <person name="Gharbi K."/>
            <person name="Hall N."/>
            <person name="Watson M."/>
            <person name="Adriaenssens E.M."/>
            <person name="Foster-Nyarko E."/>
            <person name="Jarju S."/>
            <person name="Secka A."/>
            <person name="Antonio M."/>
            <person name="Oren A."/>
            <person name="Chaudhuri R.R."/>
            <person name="La Ragione R."/>
            <person name="Hildebrand F."/>
            <person name="Pallen M.J."/>
        </authorList>
    </citation>
    <scope>NUCLEOTIDE SEQUENCE</scope>
    <source>
        <strain evidence="9">11300</strain>
    </source>
</reference>
<dbReference type="GO" id="GO:0045892">
    <property type="term" value="P:negative regulation of DNA-templated transcription"/>
    <property type="evidence" value="ECO:0007669"/>
    <property type="project" value="InterPro"/>
</dbReference>
<name>A0A9D1L9J8_9FIRM</name>
<sequence>MSERQISKAVIRRLPRYRRYLKELEKKGVEKISSKDLSGLIGYTASQIRQDLNNFGGFGQQGYGYSVTKLREEIGNILGLDKTYKMVVIGYGRLGQAIASYVANNEPNFKIVGIFDVKQIIKEIHDVQFKDAQIMTCGSLSNFIKNEKVDIAVITVPAEKAQLVADTAVDAGIKGIWNLTAVDLDVPENVALENVHMSDSLHALIYYMGDGE</sequence>
<comment type="subunit">
    <text evidence="7">Homodimer.</text>
</comment>
<reference evidence="9" key="1">
    <citation type="submission" date="2020-10" db="EMBL/GenBank/DDBJ databases">
        <authorList>
            <person name="Gilroy R."/>
        </authorList>
    </citation>
    <scope>NUCLEOTIDE SEQUENCE</scope>
    <source>
        <strain evidence="9">11300</strain>
    </source>
</reference>
<evidence type="ECO:0000313" key="10">
    <source>
        <dbReference type="Proteomes" id="UP000824091"/>
    </source>
</evidence>
<dbReference type="InterPro" id="IPR003781">
    <property type="entry name" value="CoA-bd"/>
</dbReference>
<dbReference type="NCBIfam" id="NF003990">
    <property type="entry name" value="PRK05472.1-4"/>
    <property type="match status" value="1"/>
</dbReference>
<organism evidence="9 10">
    <name type="scientific">Candidatus Fimisoma avicola</name>
    <dbReference type="NCBI Taxonomy" id="2840826"/>
    <lineage>
        <taxon>Bacteria</taxon>
        <taxon>Bacillati</taxon>
        <taxon>Bacillota</taxon>
        <taxon>Clostridia</taxon>
        <taxon>Eubacteriales</taxon>
        <taxon>Candidatus Fimisoma</taxon>
    </lineage>
</organism>
<dbReference type="InterPro" id="IPR022876">
    <property type="entry name" value="Tscrpt_rep_Rex"/>
</dbReference>
<keyword evidence="1 7" id="KW-0963">Cytoplasm</keyword>
<dbReference type="NCBIfam" id="NF003989">
    <property type="entry name" value="PRK05472.1-3"/>
    <property type="match status" value="1"/>
</dbReference>
<comment type="caution">
    <text evidence="9">The sequence shown here is derived from an EMBL/GenBank/DDBJ whole genome shotgun (WGS) entry which is preliminary data.</text>
</comment>
<dbReference type="NCBIfam" id="NF003994">
    <property type="entry name" value="PRK05472.2-3"/>
    <property type="match status" value="1"/>
</dbReference>
<dbReference type="GO" id="GO:0003700">
    <property type="term" value="F:DNA-binding transcription factor activity"/>
    <property type="evidence" value="ECO:0007669"/>
    <property type="project" value="UniProtKB-UniRule"/>
</dbReference>
<evidence type="ECO:0000256" key="7">
    <source>
        <dbReference type="HAMAP-Rule" id="MF_01131"/>
    </source>
</evidence>
<dbReference type="InterPro" id="IPR036291">
    <property type="entry name" value="NAD(P)-bd_dom_sf"/>
</dbReference>
<evidence type="ECO:0000256" key="1">
    <source>
        <dbReference type="ARBA" id="ARBA00022490"/>
    </source>
</evidence>
<dbReference type="GO" id="GO:0005737">
    <property type="term" value="C:cytoplasm"/>
    <property type="evidence" value="ECO:0007669"/>
    <property type="project" value="UniProtKB-SubCell"/>
</dbReference>
<dbReference type="GO" id="GO:0003677">
    <property type="term" value="F:DNA binding"/>
    <property type="evidence" value="ECO:0007669"/>
    <property type="project" value="UniProtKB-UniRule"/>
</dbReference>
<keyword evidence="4 7" id="KW-0520">NAD</keyword>
<dbReference type="SMART" id="SM00881">
    <property type="entry name" value="CoA_binding"/>
    <property type="match status" value="1"/>
</dbReference>
<accession>A0A9D1L9J8</accession>
<keyword evidence="3 7" id="KW-0805">Transcription regulation</keyword>
<comment type="function">
    <text evidence="7">Modulates transcription in response to changes in cellular NADH/NAD(+) redox state.</text>
</comment>
<comment type="subcellular location">
    <subcellularLocation>
        <location evidence="7">Cytoplasm</location>
    </subcellularLocation>
</comment>
<evidence type="ECO:0000256" key="4">
    <source>
        <dbReference type="ARBA" id="ARBA00023027"/>
    </source>
</evidence>
<dbReference type="InterPro" id="IPR036390">
    <property type="entry name" value="WH_DNA-bd_sf"/>
</dbReference>
<evidence type="ECO:0000256" key="5">
    <source>
        <dbReference type="ARBA" id="ARBA00023125"/>
    </source>
</evidence>
<keyword evidence="2 7" id="KW-0678">Repressor</keyword>
<comment type="similarity">
    <text evidence="7">Belongs to the transcriptional regulatory Rex family.</text>
</comment>
<dbReference type="Pfam" id="PF06971">
    <property type="entry name" value="Put_DNA-bind_N"/>
    <property type="match status" value="1"/>
</dbReference>
<evidence type="ECO:0000256" key="6">
    <source>
        <dbReference type="ARBA" id="ARBA00023163"/>
    </source>
</evidence>
<dbReference type="Proteomes" id="UP000824091">
    <property type="component" value="Unassembled WGS sequence"/>
</dbReference>
<dbReference type="InterPro" id="IPR009718">
    <property type="entry name" value="Rex_DNA-bd_C_dom"/>
</dbReference>
<dbReference type="InterPro" id="IPR036388">
    <property type="entry name" value="WH-like_DNA-bd_sf"/>
</dbReference>
<dbReference type="GO" id="GO:0051775">
    <property type="term" value="P:response to redox state"/>
    <property type="evidence" value="ECO:0007669"/>
    <property type="project" value="InterPro"/>
</dbReference>
<dbReference type="SUPFAM" id="SSF46785">
    <property type="entry name" value="Winged helix' DNA-binding domain"/>
    <property type="match status" value="1"/>
</dbReference>
<dbReference type="AlphaFoldDB" id="A0A9D1L9J8"/>
<dbReference type="Pfam" id="PF02629">
    <property type="entry name" value="CoA_binding"/>
    <property type="match status" value="1"/>
</dbReference>
<dbReference type="PANTHER" id="PTHR35786:SF1">
    <property type="entry name" value="REDOX-SENSING TRANSCRIPTIONAL REPRESSOR REX 1"/>
    <property type="match status" value="1"/>
</dbReference>
<evidence type="ECO:0000313" key="9">
    <source>
        <dbReference type="EMBL" id="HIU28268.1"/>
    </source>
</evidence>
<evidence type="ECO:0000259" key="8">
    <source>
        <dbReference type="SMART" id="SM00881"/>
    </source>
</evidence>
<keyword evidence="5 7" id="KW-0238">DNA-binding</keyword>
<evidence type="ECO:0000256" key="3">
    <source>
        <dbReference type="ARBA" id="ARBA00023015"/>
    </source>
</evidence>
<feature type="domain" description="CoA-binding" evidence="8">
    <location>
        <begin position="79"/>
        <end position="183"/>
    </location>
</feature>
<dbReference type="EMBL" id="DVMO01000116">
    <property type="protein sequence ID" value="HIU28268.1"/>
    <property type="molecule type" value="Genomic_DNA"/>
</dbReference>
<evidence type="ECO:0000256" key="2">
    <source>
        <dbReference type="ARBA" id="ARBA00022491"/>
    </source>
</evidence>
<gene>
    <name evidence="7" type="primary">rex</name>
    <name evidence="9" type="ORF">IAD16_07815</name>
</gene>
<dbReference type="NCBIfam" id="NF003995">
    <property type="entry name" value="PRK05472.2-4"/>
    <property type="match status" value="1"/>
</dbReference>
<protein>
    <recommendedName>
        <fullName evidence="7">Redox-sensing transcriptional repressor Rex</fullName>
    </recommendedName>
</protein>
<feature type="binding site" evidence="7">
    <location>
        <begin position="90"/>
        <end position="95"/>
    </location>
    <ligand>
        <name>NAD(+)</name>
        <dbReference type="ChEBI" id="CHEBI:57540"/>
    </ligand>
</feature>
<dbReference type="HAMAP" id="MF_01131">
    <property type="entry name" value="Rex"/>
    <property type="match status" value="1"/>
</dbReference>